<keyword evidence="7 10" id="KW-0862">Zinc</keyword>
<feature type="binding site" evidence="10">
    <location>
        <position position="199"/>
    </location>
    <ligand>
        <name>Ca(2+)</name>
        <dbReference type="ChEBI" id="CHEBI:29108"/>
        <label>2</label>
    </ligand>
</feature>
<dbReference type="GO" id="GO:0004222">
    <property type="term" value="F:metalloendopeptidase activity"/>
    <property type="evidence" value="ECO:0007669"/>
    <property type="project" value="InterPro"/>
</dbReference>
<dbReference type="GO" id="GO:0031012">
    <property type="term" value="C:extracellular matrix"/>
    <property type="evidence" value="ECO:0007669"/>
    <property type="project" value="InterPro"/>
</dbReference>
<evidence type="ECO:0000256" key="10">
    <source>
        <dbReference type="PIRSR" id="PIRSR621190-2"/>
    </source>
</evidence>
<dbReference type="EMBL" id="LSMT01000488">
    <property type="protein sequence ID" value="PFX17218.1"/>
    <property type="molecule type" value="Genomic_DNA"/>
</dbReference>
<feature type="binding site" evidence="10">
    <location>
        <position position="206"/>
    </location>
    <ligand>
        <name>Ca(2+)</name>
        <dbReference type="ChEBI" id="CHEBI:29108"/>
        <label>3</label>
    </ligand>
</feature>
<dbReference type="InterPro" id="IPR036365">
    <property type="entry name" value="PGBD-like_sf"/>
</dbReference>
<dbReference type="GO" id="GO:0030198">
    <property type="term" value="P:extracellular matrix organization"/>
    <property type="evidence" value="ECO:0007669"/>
    <property type="project" value="TreeGrafter"/>
</dbReference>
<dbReference type="SMART" id="SM00254">
    <property type="entry name" value="ShKT"/>
    <property type="match status" value="2"/>
</dbReference>
<comment type="cofactor">
    <cofactor evidence="10">
        <name>Zn(2+)</name>
        <dbReference type="ChEBI" id="CHEBI:29105"/>
    </cofactor>
    <text evidence="10">Binds 2 Zn(2+) ions per subunit.</text>
</comment>
<feature type="binding site" evidence="10">
    <location>
        <position position="242"/>
    </location>
    <ligand>
        <name>Zn(2+)</name>
        <dbReference type="ChEBI" id="CHEBI:29105"/>
        <label>2</label>
        <note>catalytic</note>
    </ligand>
</feature>
<feature type="binding site" evidence="10">
    <location>
        <position position="201"/>
    </location>
    <ligand>
        <name>Zn(2+)</name>
        <dbReference type="ChEBI" id="CHEBI:29105"/>
        <label>1</label>
    </ligand>
</feature>
<feature type="binding site" evidence="10">
    <location>
        <position position="204"/>
    </location>
    <ligand>
        <name>Ca(2+)</name>
        <dbReference type="ChEBI" id="CHEBI:29108"/>
        <label>1</label>
    </ligand>
</feature>
<dbReference type="AlphaFoldDB" id="A0A2B4RLJ5"/>
<dbReference type="GO" id="GO:0006508">
    <property type="term" value="P:proteolysis"/>
    <property type="evidence" value="ECO:0007669"/>
    <property type="project" value="UniProtKB-KW"/>
</dbReference>
<evidence type="ECO:0000256" key="1">
    <source>
        <dbReference type="ARBA" id="ARBA00010370"/>
    </source>
</evidence>
<keyword evidence="15" id="KW-1185">Reference proteome</keyword>
<evidence type="ECO:0000256" key="4">
    <source>
        <dbReference type="ARBA" id="ARBA00022723"/>
    </source>
</evidence>
<feature type="binding site" evidence="10">
    <location>
        <position position="224"/>
    </location>
    <ligand>
        <name>Zn(2+)</name>
        <dbReference type="ChEBI" id="CHEBI:29105"/>
        <label>2</label>
        <note>catalytic</note>
    </ligand>
</feature>
<comment type="caution">
    <text evidence="14">The sequence shown here is derived from an EMBL/GenBank/DDBJ whole genome shotgun (WGS) entry which is preliminary data.</text>
</comment>
<dbReference type="Pfam" id="PF00413">
    <property type="entry name" value="Peptidase_M10"/>
    <property type="match status" value="1"/>
</dbReference>
<dbReference type="PANTHER" id="PTHR10201:SF291">
    <property type="entry name" value="MATRIX METALLOPROTEINASE 1, ISOFORM C-RELATED"/>
    <property type="match status" value="1"/>
</dbReference>
<evidence type="ECO:0000256" key="11">
    <source>
        <dbReference type="PROSITE-ProRule" id="PRU01005"/>
    </source>
</evidence>
<reference evidence="15" key="1">
    <citation type="journal article" date="2017" name="bioRxiv">
        <title>Comparative analysis of the genomes of Stylophora pistillata and Acropora digitifera provides evidence for extensive differences between species of corals.</title>
        <authorList>
            <person name="Voolstra C.R."/>
            <person name="Li Y."/>
            <person name="Liew Y.J."/>
            <person name="Baumgarten S."/>
            <person name="Zoccola D."/>
            <person name="Flot J.-F."/>
            <person name="Tambutte S."/>
            <person name="Allemand D."/>
            <person name="Aranda M."/>
        </authorList>
    </citation>
    <scope>NUCLEOTIDE SEQUENCE [LARGE SCALE GENOMIC DNA]</scope>
</reference>
<feature type="active site" evidence="9">
    <location>
        <position position="225"/>
    </location>
</feature>
<evidence type="ECO:0000256" key="2">
    <source>
        <dbReference type="ARBA" id="ARBA00022656"/>
    </source>
</evidence>
<dbReference type="PROSITE" id="PS51670">
    <property type="entry name" value="SHKT"/>
    <property type="match status" value="2"/>
</dbReference>
<evidence type="ECO:0000256" key="6">
    <source>
        <dbReference type="ARBA" id="ARBA00022801"/>
    </source>
</evidence>
<dbReference type="GO" id="GO:0030574">
    <property type="term" value="P:collagen catabolic process"/>
    <property type="evidence" value="ECO:0007669"/>
    <property type="project" value="TreeGrafter"/>
</dbReference>
<dbReference type="InterPro" id="IPR021190">
    <property type="entry name" value="Pept_M10A"/>
</dbReference>
<dbReference type="SUPFAM" id="SSF47090">
    <property type="entry name" value="PGBD-like"/>
    <property type="match status" value="1"/>
</dbReference>
<name>A0A2B4RLJ5_STYPI</name>
<evidence type="ECO:0000256" key="12">
    <source>
        <dbReference type="SAM" id="SignalP"/>
    </source>
</evidence>
<feature type="chain" id="PRO_5013038539" evidence="12">
    <location>
        <begin position="24"/>
        <end position="364"/>
    </location>
</feature>
<dbReference type="OrthoDB" id="406838at2759"/>
<dbReference type="InterPro" id="IPR033739">
    <property type="entry name" value="M10A_MMP"/>
</dbReference>
<dbReference type="InterPro" id="IPR006026">
    <property type="entry name" value="Peptidase_Metallo"/>
</dbReference>
<keyword evidence="6" id="KW-0378">Hydrolase</keyword>
<gene>
    <name evidence="14" type="primary">Mmp24</name>
    <name evidence="14" type="ORF">AWC38_SpisGene18465</name>
</gene>
<evidence type="ECO:0000256" key="9">
    <source>
        <dbReference type="PIRSR" id="PIRSR621190-1"/>
    </source>
</evidence>
<keyword evidence="4 10" id="KW-0479">Metal-binding</keyword>
<proteinExistence type="inferred from homology"/>
<feature type="binding site" evidence="10">
    <location>
        <position position="206"/>
    </location>
    <ligand>
        <name>Ca(2+)</name>
        <dbReference type="ChEBI" id="CHEBI:29108"/>
        <label>1</label>
    </ligand>
</feature>
<feature type="binding site" evidence="10">
    <location>
        <position position="183"/>
    </location>
    <ligand>
        <name>Ca(2+)</name>
        <dbReference type="ChEBI" id="CHEBI:29108"/>
        <label>3</label>
    </ligand>
</feature>
<feature type="signal peptide" evidence="12">
    <location>
        <begin position="1"/>
        <end position="23"/>
    </location>
</feature>
<feature type="binding site" evidence="10">
    <location>
        <position position="191"/>
    </location>
    <ligand>
        <name>Zn(2+)</name>
        <dbReference type="ChEBI" id="CHEBI:29105"/>
        <label>1</label>
    </ligand>
</feature>
<evidence type="ECO:0000256" key="3">
    <source>
        <dbReference type="ARBA" id="ARBA00022670"/>
    </source>
</evidence>
<organism evidence="14 15">
    <name type="scientific">Stylophora pistillata</name>
    <name type="common">Smooth cauliflower coral</name>
    <dbReference type="NCBI Taxonomy" id="50429"/>
    <lineage>
        <taxon>Eukaryota</taxon>
        <taxon>Metazoa</taxon>
        <taxon>Cnidaria</taxon>
        <taxon>Anthozoa</taxon>
        <taxon>Hexacorallia</taxon>
        <taxon>Scleractinia</taxon>
        <taxon>Astrocoeniina</taxon>
        <taxon>Pocilloporidae</taxon>
        <taxon>Stylophora</taxon>
    </lineage>
</organism>
<dbReference type="Pfam" id="PF01549">
    <property type="entry name" value="ShK"/>
    <property type="match status" value="2"/>
</dbReference>
<keyword evidence="10" id="KW-0106">Calcium</keyword>
<protein>
    <submittedName>
        <fullName evidence="14">Matrix metalloproteinase-24</fullName>
    </submittedName>
</protein>
<accession>A0A2B4RLJ5</accession>
<dbReference type="PRINTS" id="PR00138">
    <property type="entry name" value="MATRIXIN"/>
</dbReference>
<dbReference type="GO" id="GO:0008270">
    <property type="term" value="F:zinc ion binding"/>
    <property type="evidence" value="ECO:0007669"/>
    <property type="project" value="InterPro"/>
</dbReference>
<comment type="similarity">
    <text evidence="1">Belongs to the peptidase M10A family.</text>
</comment>
<sequence>MMRRASQMLRFLLLFLSLCCLNGAPVDEKEKRFALDFLKKYHYLSPLKSGNHNFKDAVRIFQELTHIPDTGQLDSKTIAEMHKPRCGVPDFDDDDKPSPGRIKRFSVSGRRWENMHLKYRIHNFASNGGLTASQQRRIIKRAFRAWEKIGPISFSEVTDASSNASINISFVAKVHPSCCCKFDGTGGSIAHAFYPKTGDLHFDDDEQFTNSNTTGYNLFSIALHEIGHLLGLKHSNDPNAVMYMEYSNNQNLTDEERHGIEYIYMQGTAQPDSTKSPGPCVDEVPTCKDYVHECSSNPFVRKSCRKACGICGGQSVVTLPCVDKYPSTTCTMLKSTYGYCQLPRTKAFMTDKCRKTCGFCSGAG</sequence>
<evidence type="ECO:0000256" key="5">
    <source>
        <dbReference type="ARBA" id="ARBA00022729"/>
    </source>
</evidence>
<evidence type="ECO:0000256" key="8">
    <source>
        <dbReference type="ARBA" id="ARBA00023049"/>
    </source>
</evidence>
<keyword evidence="8" id="KW-0482">Metalloprotease</keyword>
<feature type="binding site" description="in inhibited form" evidence="10">
    <location>
        <position position="86"/>
    </location>
    <ligand>
        <name>Zn(2+)</name>
        <dbReference type="ChEBI" id="CHEBI:29105"/>
        <label>2</label>
        <note>catalytic</note>
    </ligand>
</feature>
<dbReference type="CDD" id="cd04278">
    <property type="entry name" value="ZnMc_MMP"/>
    <property type="match status" value="1"/>
</dbReference>
<feature type="domain" description="ShKT" evidence="13">
    <location>
        <begin position="321"/>
        <end position="360"/>
    </location>
</feature>
<dbReference type="InterPro" id="IPR024079">
    <property type="entry name" value="MetalloPept_cat_dom_sf"/>
</dbReference>
<comment type="cofactor">
    <cofactor evidence="10">
        <name>Ca(2+)</name>
        <dbReference type="ChEBI" id="CHEBI:29108"/>
    </cofactor>
    <text evidence="10">Can bind about 5 Ca(2+) ions per subunit.</text>
</comment>
<dbReference type="InterPro" id="IPR001818">
    <property type="entry name" value="Pept_M10_metallopeptidase"/>
</dbReference>
<evidence type="ECO:0000259" key="13">
    <source>
        <dbReference type="PROSITE" id="PS51670"/>
    </source>
</evidence>
<evidence type="ECO:0000313" key="14">
    <source>
        <dbReference type="EMBL" id="PFX17218.1"/>
    </source>
</evidence>
<keyword evidence="2" id="KW-0800">Toxin</keyword>
<dbReference type="Proteomes" id="UP000225706">
    <property type="component" value="Unassembled WGS sequence"/>
</dbReference>
<keyword evidence="5 12" id="KW-0732">Signal</keyword>
<dbReference type="PANTHER" id="PTHR10201">
    <property type="entry name" value="MATRIX METALLOPROTEINASE"/>
    <property type="match status" value="1"/>
</dbReference>
<dbReference type="InterPro" id="IPR003582">
    <property type="entry name" value="ShKT_dom"/>
</dbReference>
<feature type="binding site" evidence="10">
    <location>
        <position position="234"/>
    </location>
    <ligand>
        <name>Zn(2+)</name>
        <dbReference type="ChEBI" id="CHEBI:29105"/>
        <label>2</label>
        <note>catalytic</note>
    </ligand>
</feature>
<dbReference type="GO" id="GO:0090729">
    <property type="term" value="F:toxin activity"/>
    <property type="evidence" value="ECO:0007669"/>
    <property type="project" value="UniProtKB-KW"/>
</dbReference>
<keyword evidence="3" id="KW-0645">Protease</keyword>
<dbReference type="Gene3D" id="3.40.390.10">
    <property type="entry name" value="Collagenase (Catalytic Domain)"/>
    <property type="match status" value="1"/>
</dbReference>
<dbReference type="SMART" id="SM00235">
    <property type="entry name" value="ZnMc"/>
    <property type="match status" value="1"/>
</dbReference>
<comment type="caution">
    <text evidence="11">Lacks conserved residue(s) required for the propagation of feature annotation.</text>
</comment>
<feature type="binding site" evidence="10">
    <location>
        <position position="175"/>
    </location>
    <ligand>
        <name>Zn(2+)</name>
        <dbReference type="ChEBI" id="CHEBI:29105"/>
        <label>1</label>
    </ligand>
</feature>
<dbReference type="Gene3D" id="1.10.10.1940">
    <property type="match status" value="1"/>
</dbReference>
<evidence type="ECO:0000256" key="7">
    <source>
        <dbReference type="ARBA" id="ARBA00022833"/>
    </source>
</evidence>
<feature type="binding site" evidence="10">
    <location>
        <position position="228"/>
    </location>
    <ligand>
        <name>Zn(2+)</name>
        <dbReference type="ChEBI" id="CHEBI:29105"/>
        <label>2</label>
        <note>catalytic</note>
    </ligand>
</feature>
<dbReference type="SUPFAM" id="SSF55486">
    <property type="entry name" value="Metalloproteases ('zincins'), catalytic domain"/>
    <property type="match status" value="1"/>
</dbReference>
<feature type="domain" description="ShKT" evidence="13">
    <location>
        <begin position="280"/>
        <end position="311"/>
    </location>
</feature>
<feature type="binding site" evidence="10">
    <location>
        <position position="184"/>
    </location>
    <ligand>
        <name>Ca(2+)</name>
        <dbReference type="ChEBI" id="CHEBI:29108"/>
        <label>3</label>
    </ligand>
</feature>
<feature type="binding site" evidence="10">
    <location>
        <position position="203"/>
    </location>
    <ligand>
        <name>Ca(2+)</name>
        <dbReference type="ChEBI" id="CHEBI:29108"/>
        <label>3</label>
    </ligand>
</feature>
<evidence type="ECO:0000313" key="15">
    <source>
        <dbReference type="Proteomes" id="UP000225706"/>
    </source>
</evidence>